<dbReference type="SMART" id="SM00116">
    <property type="entry name" value="CBS"/>
    <property type="match status" value="2"/>
</dbReference>
<protein>
    <submittedName>
        <fullName evidence="4">Hypoxic response protein 1</fullName>
    </submittedName>
</protein>
<dbReference type="AlphaFoldDB" id="A0A399EQB2"/>
<accession>A0A399EQB2</accession>
<evidence type="ECO:0000256" key="2">
    <source>
        <dbReference type="PROSITE-ProRule" id="PRU00703"/>
    </source>
</evidence>
<keyword evidence="2" id="KW-0129">CBS domain</keyword>
<evidence type="ECO:0000256" key="1">
    <source>
        <dbReference type="ARBA" id="ARBA00022737"/>
    </source>
</evidence>
<keyword evidence="1" id="KW-0677">Repeat</keyword>
<dbReference type="RefSeq" id="WP_245969800.1">
    <property type="nucleotide sequence ID" value="NZ_QWLA01000034.1"/>
</dbReference>
<sequence>MISEKSTSIRQWMTPDPVCVTPETTVPDAALLMRKGGFRRLPVLEGGKLVGIVTDRDLKEAMPSDATSLSIWELNYLVAKLPVREVMSYPVITIDENATLEQAARTMLENKLGGLPVVSGERLVGIITVTDVLRAFVHPGTH</sequence>
<dbReference type="Gene3D" id="3.10.580.10">
    <property type="entry name" value="CBS-domain"/>
    <property type="match status" value="1"/>
</dbReference>
<dbReference type="CDD" id="cd04584">
    <property type="entry name" value="CBS_pair_AcuB_like"/>
    <property type="match status" value="1"/>
</dbReference>
<organism evidence="4 5">
    <name type="scientific">Calidithermus roseus</name>
    <dbReference type="NCBI Taxonomy" id="1644118"/>
    <lineage>
        <taxon>Bacteria</taxon>
        <taxon>Thermotogati</taxon>
        <taxon>Deinococcota</taxon>
        <taxon>Deinococci</taxon>
        <taxon>Thermales</taxon>
        <taxon>Thermaceae</taxon>
        <taxon>Calidithermus</taxon>
    </lineage>
</organism>
<feature type="domain" description="CBS" evidence="3">
    <location>
        <begin position="87"/>
        <end position="142"/>
    </location>
</feature>
<evidence type="ECO:0000313" key="5">
    <source>
        <dbReference type="Proteomes" id="UP000265341"/>
    </source>
</evidence>
<dbReference type="InterPro" id="IPR000644">
    <property type="entry name" value="CBS_dom"/>
</dbReference>
<name>A0A399EQB2_9DEIN</name>
<comment type="caution">
    <text evidence="4">The sequence shown here is derived from an EMBL/GenBank/DDBJ whole genome shotgun (WGS) entry which is preliminary data.</text>
</comment>
<dbReference type="InterPro" id="IPR051462">
    <property type="entry name" value="CBS_domain-containing"/>
</dbReference>
<evidence type="ECO:0000313" key="4">
    <source>
        <dbReference type="EMBL" id="RIH86055.1"/>
    </source>
</evidence>
<keyword evidence="5" id="KW-1185">Reference proteome</keyword>
<dbReference type="Proteomes" id="UP000265341">
    <property type="component" value="Unassembled WGS sequence"/>
</dbReference>
<reference evidence="4 5" key="1">
    <citation type="submission" date="2018-08" db="EMBL/GenBank/DDBJ databases">
        <title>Meiothermus roseus NBRC 110900 genome sequencing project.</title>
        <authorList>
            <person name="Da Costa M.S."/>
            <person name="Albuquerque L."/>
            <person name="Raposo P."/>
            <person name="Froufe H.J.C."/>
            <person name="Barroso C.S."/>
            <person name="Egas C."/>
        </authorList>
    </citation>
    <scope>NUCLEOTIDE SEQUENCE [LARGE SCALE GENOMIC DNA]</scope>
    <source>
        <strain evidence="4 5">NBRC 110900</strain>
    </source>
</reference>
<dbReference type="PANTHER" id="PTHR48108:SF34">
    <property type="entry name" value="CBS DOMAIN-CONTAINING PROTEIN YHCV"/>
    <property type="match status" value="1"/>
</dbReference>
<dbReference type="InterPro" id="IPR046342">
    <property type="entry name" value="CBS_dom_sf"/>
</dbReference>
<proteinExistence type="predicted"/>
<dbReference type="Pfam" id="PF00571">
    <property type="entry name" value="CBS"/>
    <property type="match status" value="2"/>
</dbReference>
<gene>
    <name evidence="4" type="primary">hrp1</name>
    <name evidence="4" type="ORF">Mrose_01942</name>
</gene>
<dbReference type="EMBL" id="QWLA01000034">
    <property type="protein sequence ID" value="RIH86055.1"/>
    <property type="molecule type" value="Genomic_DNA"/>
</dbReference>
<dbReference type="SUPFAM" id="SSF54631">
    <property type="entry name" value="CBS-domain pair"/>
    <property type="match status" value="1"/>
</dbReference>
<evidence type="ECO:0000259" key="3">
    <source>
        <dbReference type="PROSITE" id="PS51371"/>
    </source>
</evidence>
<dbReference type="PANTHER" id="PTHR48108">
    <property type="entry name" value="CBS DOMAIN-CONTAINING PROTEIN CBSX2, CHLOROPLASTIC"/>
    <property type="match status" value="1"/>
</dbReference>
<dbReference type="PROSITE" id="PS51371">
    <property type="entry name" value="CBS"/>
    <property type="match status" value="2"/>
</dbReference>
<feature type="domain" description="CBS" evidence="3">
    <location>
        <begin position="13"/>
        <end position="68"/>
    </location>
</feature>